<comment type="caution">
    <text evidence="1">The sequence shown here is derived from an EMBL/GenBank/DDBJ whole genome shotgun (WGS) entry which is preliminary data.</text>
</comment>
<protein>
    <submittedName>
        <fullName evidence="1">Uncharacterized protein</fullName>
    </submittedName>
</protein>
<reference evidence="1" key="1">
    <citation type="journal article" date="2021" name="New Phytol.">
        <title>Evolutionary innovations through gain and loss of genes in the ectomycorrhizal Boletales.</title>
        <authorList>
            <person name="Wu G."/>
            <person name="Miyauchi S."/>
            <person name="Morin E."/>
            <person name="Kuo A."/>
            <person name="Drula E."/>
            <person name="Varga T."/>
            <person name="Kohler A."/>
            <person name="Feng B."/>
            <person name="Cao Y."/>
            <person name="Lipzen A."/>
            <person name="Daum C."/>
            <person name="Hundley H."/>
            <person name="Pangilinan J."/>
            <person name="Johnson J."/>
            <person name="Barry K."/>
            <person name="LaButti K."/>
            <person name="Ng V."/>
            <person name="Ahrendt S."/>
            <person name="Min B."/>
            <person name="Choi I.G."/>
            <person name="Park H."/>
            <person name="Plett J.M."/>
            <person name="Magnuson J."/>
            <person name="Spatafora J.W."/>
            <person name="Nagy L.G."/>
            <person name="Henrissat B."/>
            <person name="Grigoriev I.V."/>
            <person name="Yang Z.L."/>
            <person name="Xu J."/>
            <person name="Martin F.M."/>
        </authorList>
    </citation>
    <scope>NUCLEOTIDE SEQUENCE</scope>
    <source>
        <strain evidence="1">KUC20120723A-06</strain>
    </source>
</reference>
<evidence type="ECO:0000313" key="1">
    <source>
        <dbReference type="EMBL" id="KAH7923721.1"/>
    </source>
</evidence>
<keyword evidence="2" id="KW-1185">Reference proteome</keyword>
<dbReference type="EMBL" id="MU266444">
    <property type="protein sequence ID" value="KAH7923721.1"/>
    <property type="molecule type" value="Genomic_DNA"/>
</dbReference>
<dbReference type="Proteomes" id="UP000790709">
    <property type="component" value="Unassembled WGS sequence"/>
</dbReference>
<proteinExistence type="predicted"/>
<sequence length="538" mass="58534">MPARLSLLPTQFDDESNTRVFNNARISPTVTFKGSGNPVMAEAPPPKRRKTSGLNTRFDRMLDKVNVMHTYAPGSSTPRPRARSAGSSSVSSYDVPKTPIDAYSGLSEGRLGSGFSVLKMRGQPDLMRSPHINGSSDDDMQHSKLSVASTTRKPLPDWLASTFQTLGSQHPLRILLPPWQDVSREWPSETAEPPTVDQAPQVEITESAAPERIFAIDPGLDFDAVPGTYLSPPRPPPSRNSPVSRSIAPNTVNEVNEKVTAHFPVPSYTALFQPPTVDTELSSLEAHWPPFSRPHYPARSPAKSSLLPLPPPDLPVDSFEKTPFSMSDHPHDDPPHLYVPTSPLLAAQDHIKLFSTPGPTFAQSRAVHFDSPTEDPSFSDPLEPENYDLDIGNLDFRWAPFDRGDVHDHDRTSSKDDVASDFAEADPQIDFRFDGGVADANTALCYVPLPMGGTPDSSAVEKDCLPVSAEGESAYSFPHPLGVASNPVQEAKKVETSFAPAPGIFISPLRNAPESPNTSSPQNQPIEKAEIPRTPVRS</sequence>
<name>A0ACB8BD49_9AGAM</name>
<accession>A0ACB8BD49</accession>
<organism evidence="1 2">
    <name type="scientific">Leucogyrophana mollusca</name>
    <dbReference type="NCBI Taxonomy" id="85980"/>
    <lineage>
        <taxon>Eukaryota</taxon>
        <taxon>Fungi</taxon>
        <taxon>Dikarya</taxon>
        <taxon>Basidiomycota</taxon>
        <taxon>Agaricomycotina</taxon>
        <taxon>Agaricomycetes</taxon>
        <taxon>Agaricomycetidae</taxon>
        <taxon>Boletales</taxon>
        <taxon>Boletales incertae sedis</taxon>
        <taxon>Leucogyrophana</taxon>
    </lineage>
</organism>
<gene>
    <name evidence="1" type="ORF">BV22DRAFT_1120653</name>
</gene>
<evidence type="ECO:0000313" key="2">
    <source>
        <dbReference type="Proteomes" id="UP000790709"/>
    </source>
</evidence>